<accession>A0A9Q1E5Z1</accession>
<evidence type="ECO:0000256" key="8">
    <source>
        <dbReference type="SAM" id="MobiDB-lite"/>
    </source>
</evidence>
<name>A0A9Q1E5Z1_SYNKA</name>
<evidence type="ECO:0000256" key="10">
    <source>
        <dbReference type="SAM" id="SignalP"/>
    </source>
</evidence>
<evidence type="ECO:0000256" key="3">
    <source>
        <dbReference type="ARBA" id="ARBA00022692"/>
    </source>
</evidence>
<dbReference type="PROSITE" id="PS50835">
    <property type="entry name" value="IG_LIKE"/>
    <property type="match status" value="1"/>
</dbReference>
<dbReference type="InterPro" id="IPR051116">
    <property type="entry name" value="Surface_Rcpt/Adhesion_Mol"/>
</dbReference>
<dbReference type="InterPro" id="IPR003006">
    <property type="entry name" value="Ig/MHC_CS"/>
</dbReference>
<dbReference type="SMART" id="SM00409">
    <property type="entry name" value="IG"/>
    <property type="match status" value="1"/>
</dbReference>
<feature type="chain" id="PRO_5040297690" description="Ig-like domain-containing protein" evidence="10">
    <location>
        <begin position="21"/>
        <end position="279"/>
    </location>
</feature>
<evidence type="ECO:0000313" key="13">
    <source>
        <dbReference type="Proteomes" id="UP001152622"/>
    </source>
</evidence>
<protein>
    <recommendedName>
        <fullName evidence="11">Ig-like domain-containing protein</fullName>
    </recommendedName>
</protein>
<feature type="region of interest" description="Disordered" evidence="8">
    <location>
        <begin position="244"/>
        <end position="279"/>
    </location>
</feature>
<evidence type="ECO:0000256" key="4">
    <source>
        <dbReference type="ARBA" id="ARBA00022989"/>
    </source>
</evidence>
<dbReference type="InterPro" id="IPR003599">
    <property type="entry name" value="Ig_sub"/>
</dbReference>
<dbReference type="GO" id="GO:0005886">
    <property type="term" value="C:plasma membrane"/>
    <property type="evidence" value="ECO:0007669"/>
    <property type="project" value="TreeGrafter"/>
</dbReference>
<evidence type="ECO:0000256" key="5">
    <source>
        <dbReference type="ARBA" id="ARBA00023180"/>
    </source>
</evidence>
<proteinExistence type="predicted"/>
<dbReference type="Gene3D" id="2.60.40.10">
    <property type="entry name" value="Immunoglobulins"/>
    <property type="match status" value="2"/>
</dbReference>
<feature type="compositionally biased region" description="Polar residues" evidence="8">
    <location>
        <begin position="262"/>
        <end position="279"/>
    </location>
</feature>
<keyword evidence="3 9" id="KW-0812">Transmembrane</keyword>
<gene>
    <name evidence="12" type="ORF">SKAU_G00417520</name>
</gene>
<reference evidence="12" key="1">
    <citation type="journal article" date="2023" name="Science">
        <title>Genome structures resolve the early diversification of teleost fishes.</title>
        <authorList>
            <person name="Parey E."/>
            <person name="Louis A."/>
            <person name="Montfort J."/>
            <person name="Bouchez O."/>
            <person name="Roques C."/>
            <person name="Iampietro C."/>
            <person name="Lluch J."/>
            <person name="Castinel A."/>
            <person name="Donnadieu C."/>
            <person name="Desvignes T."/>
            <person name="Floi Bucao C."/>
            <person name="Jouanno E."/>
            <person name="Wen M."/>
            <person name="Mejri S."/>
            <person name="Dirks R."/>
            <person name="Jansen H."/>
            <person name="Henkel C."/>
            <person name="Chen W.J."/>
            <person name="Zahm M."/>
            <person name="Cabau C."/>
            <person name="Klopp C."/>
            <person name="Thompson A.W."/>
            <person name="Robinson-Rechavi M."/>
            <person name="Braasch I."/>
            <person name="Lecointre G."/>
            <person name="Bobe J."/>
            <person name="Postlethwait J.H."/>
            <person name="Berthelot C."/>
            <person name="Roest Crollius H."/>
            <person name="Guiguen Y."/>
        </authorList>
    </citation>
    <scope>NUCLEOTIDE SEQUENCE</scope>
    <source>
        <strain evidence="12">WJC10195</strain>
    </source>
</reference>
<evidence type="ECO:0000259" key="11">
    <source>
        <dbReference type="PROSITE" id="PS50835"/>
    </source>
</evidence>
<keyword evidence="5" id="KW-0325">Glycoprotein</keyword>
<dbReference type="InterPro" id="IPR003598">
    <property type="entry name" value="Ig_sub2"/>
</dbReference>
<keyword evidence="9" id="KW-0472">Membrane</keyword>
<feature type="transmembrane region" description="Helical" evidence="9">
    <location>
        <begin position="216"/>
        <end position="239"/>
    </location>
</feature>
<dbReference type="PANTHER" id="PTHR11973">
    <property type="entry name" value="CELL SURFACE GLYCOPROTEIN MUC18-RELATED"/>
    <property type="match status" value="1"/>
</dbReference>
<evidence type="ECO:0000256" key="2">
    <source>
        <dbReference type="ARBA" id="ARBA00004479"/>
    </source>
</evidence>
<sequence length="279" mass="31566">MKGFFILAILTLVHPHRNYAFFVLQGPEVPVEEGDYVTLECQSDMDSNMTQVHFERFSKHLQKWFRLEAYGSIQTYMEGPYRCVSDEAASPYNSSLPLYIPVHYMREISVYREGVKTYSRYFSQLQDLRVPLGDDVELVCSASASEEAEITWYKEGEDWILPRSKLELNNVRKEAGGTYTCTAQHPSIPSLKKTRTITVTVLPEDAPWYDSTEGRLTLMISAAGVGVLLLIMSVSICLCRRASGRKSKGPIDDHSQKKPIYKTSTESLLSTTGDKQPLV</sequence>
<dbReference type="GO" id="GO:0007155">
    <property type="term" value="P:cell adhesion"/>
    <property type="evidence" value="ECO:0007669"/>
    <property type="project" value="TreeGrafter"/>
</dbReference>
<dbReference type="PANTHER" id="PTHR11973:SF23">
    <property type="entry name" value="C-ANSWER"/>
    <property type="match status" value="1"/>
</dbReference>
<dbReference type="InterPro" id="IPR013783">
    <property type="entry name" value="Ig-like_fold"/>
</dbReference>
<dbReference type="AlphaFoldDB" id="A0A9Q1E5Z1"/>
<feature type="domain" description="Ig-like" evidence="11">
    <location>
        <begin position="97"/>
        <end position="198"/>
    </location>
</feature>
<comment type="caution">
    <text evidence="12">The sequence shown here is derived from an EMBL/GenBank/DDBJ whole genome shotgun (WGS) entry which is preliminary data.</text>
</comment>
<dbReference type="InterPro" id="IPR036179">
    <property type="entry name" value="Ig-like_dom_sf"/>
</dbReference>
<dbReference type="SUPFAM" id="SSF48726">
    <property type="entry name" value="Immunoglobulin"/>
    <property type="match status" value="2"/>
</dbReference>
<dbReference type="GO" id="GO:0042995">
    <property type="term" value="C:cell projection"/>
    <property type="evidence" value="ECO:0007669"/>
    <property type="project" value="UniProtKB-SubCell"/>
</dbReference>
<dbReference type="OrthoDB" id="10012075at2759"/>
<evidence type="ECO:0000256" key="6">
    <source>
        <dbReference type="ARBA" id="ARBA00023273"/>
    </source>
</evidence>
<evidence type="ECO:0000256" key="9">
    <source>
        <dbReference type="SAM" id="Phobius"/>
    </source>
</evidence>
<organism evidence="12 13">
    <name type="scientific">Synaphobranchus kaupii</name>
    <name type="common">Kaup's arrowtooth eel</name>
    <dbReference type="NCBI Taxonomy" id="118154"/>
    <lineage>
        <taxon>Eukaryota</taxon>
        <taxon>Metazoa</taxon>
        <taxon>Chordata</taxon>
        <taxon>Craniata</taxon>
        <taxon>Vertebrata</taxon>
        <taxon>Euteleostomi</taxon>
        <taxon>Actinopterygii</taxon>
        <taxon>Neopterygii</taxon>
        <taxon>Teleostei</taxon>
        <taxon>Anguilliformes</taxon>
        <taxon>Synaphobranchidae</taxon>
        <taxon>Synaphobranchus</taxon>
    </lineage>
</organism>
<dbReference type="CDD" id="cd00096">
    <property type="entry name" value="Ig"/>
    <property type="match status" value="1"/>
</dbReference>
<dbReference type="SMART" id="SM00408">
    <property type="entry name" value="IGc2"/>
    <property type="match status" value="1"/>
</dbReference>
<dbReference type="InterPro" id="IPR007110">
    <property type="entry name" value="Ig-like_dom"/>
</dbReference>
<dbReference type="Proteomes" id="UP001152622">
    <property type="component" value="Chromosome 24"/>
</dbReference>
<keyword evidence="6" id="KW-0966">Cell projection</keyword>
<keyword evidence="10" id="KW-0732">Signal</keyword>
<dbReference type="EMBL" id="JAINUF010000024">
    <property type="protein sequence ID" value="KAJ8332856.1"/>
    <property type="molecule type" value="Genomic_DNA"/>
</dbReference>
<dbReference type="PROSITE" id="PS00290">
    <property type="entry name" value="IG_MHC"/>
    <property type="match status" value="1"/>
</dbReference>
<evidence type="ECO:0000256" key="7">
    <source>
        <dbReference type="ARBA" id="ARBA00023319"/>
    </source>
</evidence>
<feature type="signal peptide" evidence="10">
    <location>
        <begin position="1"/>
        <end position="20"/>
    </location>
</feature>
<keyword evidence="13" id="KW-1185">Reference proteome</keyword>
<keyword evidence="7" id="KW-0393">Immunoglobulin domain</keyword>
<evidence type="ECO:0000313" key="12">
    <source>
        <dbReference type="EMBL" id="KAJ8332856.1"/>
    </source>
</evidence>
<dbReference type="Pfam" id="PF13895">
    <property type="entry name" value="Ig_2"/>
    <property type="match status" value="1"/>
</dbReference>
<comment type="subcellular location">
    <subcellularLocation>
        <location evidence="1">Cell projection</location>
    </subcellularLocation>
    <subcellularLocation>
        <location evidence="2">Membrane</location>
        <topology evidence="2">Single-pass type I membrane protein</topology>
    </subcellularLocation>
</comment>
<evidence type="ECO:0000256" key="1">
    <source>
        <dbReference type="ARBA" id="ARBA00004316"/>
    </source>
</evidence>
<keyword evidence="4 9" id="KW-1133">Transmembrane helix</keyword>